<dbReference type="InterPro" id="IPR000073">
    <property type="entry name" value="AB_hydrolase_1"/>
</dbReference>
<keyword evidence="3" id="KW-0812">Transmembrane</keyword>
<protein>
    <recommendedName>
        <fullName evidence="1">Protein ABHD13</fullName>
    </recommendedName>
    <alternativeName>
        <fullName evidence="2">Alpha/beta hydrolase domain-containing protein 13</fullName>
    </alternativeName>
</protein>
<dbReference type="CTD" id="44441"/>
<reference evidence="7" key="1">
    <citation type="submission" date="2025-08" db="UniProtKB">
        <authorList>
            <consortium name="RefSeq"/>
        </authorList>
    </citation>
    <scope>IDENTIFICATION</scope>
    <source>
        <tissue evidence="7">Whole body</tissue>
    </source>
</reference>
<feature type="transmembrane region" description="Helical" evidence="3">
    <location>
        <begin position="89"/>
        <end position="110"/>
    </location>
</feature>
<dbReference type="Proteomes" id="UP000694846">
    <property type="component" value="Unplaced"/>
</dbReference>
<feature type="transmembrane region" description="Helical" evidence="3">
    <location>
        <begin position="61"/>
        <end position="83"/>
    </location>
</feature>
<dbReference type="Gene3D" id="3.40.50.1820">
    <property type="entry name" value="alpha/beta hydrolase"/>
    <property type="match status" value="1"/>
</dbReference>
<evidence type="ECO:0000313" key="7">
    <source>
        <dbReference type="RefSeq" id="XP_025412795.1"/>
    </source>
</evidence>
<evidence type="ECO:0000259" key="4">
    <source>
        <dbReference type="Pfam" id="PF00561"/>
    </source>
</evidence>
<name>A0A8B8FR21_9HEMI</name>
<dbReference type="Pfam" id="PF00561">
    <property type="entry name" value="Abhydrolase_1"/>
    <property type="match status" value="1"/>
</dbReference>
<dbReference type="PANTHER" id="PTHR12277:SF81">
    <property type="entry name" value="PROTEIN ABHD13"/>
    <property type="match status" value="1"/>
</dbReference>
<evidence type="ECO:0000259" key="5">
    <source>
        <dbReference type="Pfam" id="PF03959"/>
    </source>
</evidence>
<feature type="domain" description="AB hydrolase-1" evidence="4">
    <location>
        <begin position="161"/>
        <end position="270"/>
    </location>
</feature>
<accession>A0A8B8FR21</accession>
<dbReference type="Pfam" id="PF03959">
    <property type="entry name" value="FSH1"/>
    <property type="match status" value="1"/>
</dbReference>
<evidence type="ECO:0000256" key="1">
    <source>
        <dbReference type="ARBA" id="ARBA00040125"/>
    </source>
</evidence>
<keyword evidence="6" id="KW-1185">Reference proteome</keyword>
<keyword evidence="3" id="KW-0472">Membrane</keyword>
<dbReference type="SUPFAM" id="SSF53474">
    <property type="entry name" value="alpha/beta-Hydrolases"/>
    <property type="match status" value="1"/>
</dbReference>
<organism evidence="6 7">
    <name type="scientific">Sipha flava</name>
    <name type="common">yellow sugarcane aphid</name>
    <dbReference type="NCBI Taxonomy" id="143950"/>
    <lineage>
        <taxon>Eukaryota</taxon>
        <taxon>Metazoa</taxon>
        <taxon>Ecdysozoa</taxon>
        <taxon>Arthropoda</taxon>
        <taxon>Hexapoda</taxon>
        <taxon>Insecta</taxon>
        <taxon>Pterygota</taxon>
        <taxon>Neoptera</taxon>
        <taxon>Paraneoptera</taxon>
        <taxon>Hemiptera</taxon>
        <taxon>Sternorrhyncha</taxon>
        <taxon>Aphidomorpha</taxon>
        <taxon>Aphidoidea</taxon>
        <taxon>Aphididae</taxon>
        <taxon>Sipha</taxon>
    </lineage>
</organism>
<gene>
    <name evidence="7" type="primary">LOC112685194</name>
</gene>
<dbReference type="AlphaFoldDB" id="A0A8B8FR21"/>
<dbReference type="PANTHER" id="PTHR12277">
    <property type="entry name" value="ALPHA/BETA HYDROLASE DOMAIN-CONTAINING PROTEIN"/>
    <property type="match status" value="1"/>
</dbReference>
<proteinExistence type="predicted"/>
<evidence type="ECO:0000313" key="6">
    <source>
        <dbReference type="Proteomes" id="UP000694846"/>
    </source>
</evidence>
<evidence type="ECO:0000256" key="3">
    <source>
        <dbReference type="SAM" id="Phobius"/>
    </source>
</evidence>
<dbReference type="RefSeq" id="XP_025412795.1">
    <property type="nucleotide sequence ID" value="XM_025557010.1"/>
</dbReference>
<dbReference type="GO" id="GO:0016020">
    <property type="term" value="C:membrane"/>
    <property type="evidence" value="ECO:0007669"/>
    <property type="project" value="TreeGrafter"/>
</dbReference>
<dbReference type="InterPro" id="IPR005645">
    <property type="entry name" value="FSH-like_dom"/>
</dbReference>
<feature type="domain" description="Serine hydrolase" evidence="5">
    <location>
        <begin position="286"/>
        <end position="341"/>
    </location>
</feature>
<dbReference type="GO" id="GO:0008474">
    <property type="term" value="F:palmitoyl-(protein) hydrolase activity"/>
    <property type="evidence" value="ECO:0007669"/>
    <property type="project" value="TreeGrafter"/>
</dbReference>
<dbReference type="OrthoDB" id="10249433at2759"/>
<dbReference type="InterPro" id="IPR029058">
    <property type="entry name" value="AB_hydrolase_fold"/>
</dbReference>
<sequence>MKNEHGPNDPTQTLTVVCVLKLFNQIIRRIPFTIEMERLQTWLVRKDKLCLPLWRTMSTKCYMIFSALSAGATVITFFLIYWFCGGLVALSFLLLSIIGFVYHSEDYLLYYPDLPDHSRIFVPQPSLYGLPYENIFIKSLDGTRLHLFLIKQPGDISKIVPTILFLHGNAGNIGHRLSNVVGFYNELRCNIVMLEYRGYGLSQGSPSENGFYMDASAAMDFILTRNDLNLGRIIVFGRSLGGAVAIDLAARIEYSQKIWCVIVENTFTSIPDMATVLMSFELFKYVPLFLYKNKYMSNWKMGKMQIPILFVSGEEDTLVPPAMMTNLFDAYCGPLKQIVRFRRGSHNTTWNCPGYYKKIRRFLKITAKHRPNAEDLHCIIKIV</sequence>
<keyword evidence="3" id="KW-1133">Transmembrane helix</keyword>
<evidence type="ECO:0000256" key="2">
    <source>
        <dbReference type="ARBA" id="ARBA00042701"/>
    </source>
</evidence>
<dbReference type="GeneID" id="112685194"/>